<dbReference type="InterPro" id="IPR000888">
    <property type="entry name" value="RmlC-like"/>
</dbReference>
<name>K0K8S7_SACES</name>
<dbReference type="GO" id="GO:0019305">
    <property type="term" value="P:dTDP-rhamnose biosynthetic process"/>
    <property type="evidence" value="ECO:0007669"/>
    <property type="project" value="TreeGrafter"/>
</dbReference>
<evidence type="ECO:0000313" key="5">
    <source>
        <dbReference type="Proteomes" id="UP000006281"/>
    </source>
</evidence>
<protein>
    <submittedName>
        <fullName evidence="4">dTDP-4-dehydrorhamnose 3,5-epimerase</fullName>
        <ecNumber evidence="4">5.1.3.13</ecNumber>
    </submittedName>
</protein>
<dbReference type="PANTHER" id="PTHR21047:SF2">
    <property type="entry name" value="THYMIDINE DIPHOSPHO-4-KETO-RHAMNOSE 3,5-EPIMERASE"/>
    <property type="match status" value="1"/>
</dbReference>
<accession>K0K8S7</accession>
<keyword evidence="5" id="KW-1185">Reference proteome</keyword>
<dbReference type="InterPro" id="IPR011051">
    <property type="entry name" value="RmlC_Cupin_sf"/>
</dbReference>
<dbReference type="Proteomes" id="UP000006281">
    <property type="component" value="Chromosome"/>
</dbReference>
<dbReference type="GO" id="GO:0000271">
    <property type="term" value="P:polysaccharide biosynthetic process"/>
    <property type="evidence" value="ECO:0007669"/>
    <property type="project" value="TreeGrafter"/>
</dbReference>
<dbReference type="RefSeq" id="WP_015104886.1">
    <property type="nucleotide sequence ID" value="NC_019673.1"/>
</dbReference>
<sequence>MKARELKIPGAFEFIPSVFPDDRGLFVAPFQEEVFTEAVGHGLLVAQTNHSVSRRGVIRGLHYADVPPGQAKYVHCPRGRLLDVMVDIRVGSPTFGVWDAVELSEQAFNSVYVPEGVGHALMALEDDSVTSYLCTEGYNPKAERGLSPLGLGLPWPADVEPVLSPKDAEAPTLAEAQAAGTLPSYEVCTAWYRKAAQKVDTQKEDAQK</sequence>
<dbReference type="GO" id="GO:0005829">
    <property type="term" value="C:cytosol"/>
    <property type="evidence" value="ECO:0007669"/>
    <property type="project" value="TreeGrafter"/>
</dbReference>
<dbReference type="GO" id="GO:0008830">
    <property type="term" value="F:dTDP-4-dehydrorhamnose 3,5-epimerase activity"/>
    <property type="evidence" value="ECO:0007669"/>
    <property type="project" value="UniProtKB-EC"/>
</dbReference>
<dbReference type="Pfam" id="PF00908">
    <property type="entry name" value="dTDP_sugar_isom"/>
    <property type="match status" value="1"/>
</dbReference>
<dbReference type="PANTHER" id="PTHR21047">
    <property type="entry name" value="DTDP-6-DEOXY-D-GLUCOSE-3,5 EPIMERASE"/>
    <property type="match status" value="1"/>
</dbReference>
<feature type="active site" description="Proton acceptor" evidence="2">
    <location>
        <position position="62"/>
    </location>
</feature>
<dbReference type="InterPro" id="IPR014710">
    <property type="entry name" value="RmlC-like_jellyroll"/>
</dbReference>
<proteinExistence type="inferred from homology"/>
<dbReference type="EC" id="5.1.3.13" evidence="4"/>
<dbReference type="EMBL" id="HE804045">
    <property type="protein sequence ID" value="CCH34776.1"/>
    <property type="molecule type" value="Genomic_DNA"/>
</dbReference>
<reference evidence="4 5" key="1">
    <citation type="journal article" date="2012" name="BMC Genomics">
        <title>Complete genome sequence of Saccharothrix espanaensis DSM 44229T and comparison to the other completely sequenced Pseudonocardiaceae.</title>
        <authorList>
            <person name="Strobel T."/>
            <person name="Al-Dilaimi A."/>
            <person name="Blom J."/>
            <person name="Gessner A."/>
            <person name="Kalinowski J."/>
            <person name="Luzhetska M."/>
            <person name="Puhler A."/>
            <person name="Szczepanowski R."/>
            <person name="Bechthold A."/>
            <person name="Ruckert C."/>
        </authorList>
    </citation>
    <scope>NUCLEOTIDE SEQUENCE [LARGE SCALE GENOMIC DNA]</scope>
    <source>
        <strain evidence="5">ATCC 51144 / DSM 44229 / JCM 9112 / NBRC 15066 / NRRL 15764</strain>
    </source>
</reference>
<dbReference type="OrthoDB" id="9800680at2"/>
<dbReference type="CDD" id="cd00438">
    <property type="entry name" value="cupin_RmlC"/>
    <property type="match status" value="1"/>
</dbReference>
<evidence type="ECO:0000313" key="4">
    <source>
        <dbReference type="EMBL" id="CCH34776.1"/>
    </source>
</evidence>
<dbReference type="BioCyc" id="SESP1179773:BN6_RS36490-MONOMER"/>
<dbReference type="eggNOG" id="COG1898">
    <property type="taxonomic scope" value="Bacteria"/>
</dbReference>
<keyword evidence="4" id="KW-0413">Isomerase</keyword>
<dbReference type="HOGENOM" id="CLU_090940_0_0_11"/>
<organism evidence="4 5">
    <name type="scientific">Saccharothrix espanaensis (strain ATCC 51144 / DSM 44229 / JCM 9112 / NBRC 15066 / NRRL 15764)</name>
    <dbReference type="NCBI Taxonomy" id="1179773"/>
    <lineage>
        <taxon>Bacteria</taxon>
        <taxon>Bacillati</taxon>
        <taxon>Actinomycetota</taxon>
        <taxon>Actinomycetes</taxon>
        <taxon>Pseudonocardiales</taxon>
        <taxon>Pseudonocardiaceae</taxon>
        <taxon>Saccharothrix</taxon>
    </lineage>
</organism>
<dbReference type="Gene3D" id="2.60.120.10">
    <property type="entry name" value="Jelly Rolls"/>
    <property type="match status" value="1"/>
</dbReference>
<feature type="site" description="Participates in a stacking interaction with the thymidine ring of dTDP-4-oxo-6-deoxyglucose" evidence="3">
    <location>
        <position position="138"/>
    </location>
</feature>
<gene>
    <name evidence="4" type="primary">rfbC3</name>
    <name evidence="4" type="ordered locus">BN6_75510</name>
</gene>
<comment type="similarity">
    <text evidence="1">Belongs to the dTDP-4-dehydrorhamnose 3,5-epimerase family.</text>
</comment>
<dbReference type="KEGG" id="sesp:BN6_75510"/>
<dbReference type="PATRIC" id="fig|1179773.3.peg.7625"/>
<dbReference type="STRING" id="1179773.BN6_75510"/>
<feature type="active site" description="Proton donor" evidence="2">
    <location>
        <position position="132"/>
    </location>
</feature>
<evidence type="ECO:0000256" key="2">
    <source>
        <dbReference type="PIRSR" id="PIRSR600888-1"/>
    </source>
</evidence>
<evidence type="ECO:0000256" key="1">
    <source>
        <dbReference type="ARBA" id="ARBA00010154"/>
    </source>
</evidence>
<evidence type="ECO:0000256" key="3">
    <source>
        <dbReference type="PIRSR" id="PIRSR600888-3"/>
    </source>
</evidence>
<dbReference type="SUPFAM" id="SSF51182">
    <property type="entry name" value="RmlC-like cupins"/>
    <property type="match status" value="1"/>
</dbReference>
<dbReference type="AlphaFoldDB" id="K0K8S7"/>